<organism evidence="15 16">
    <name type="scientific">Saccharomyces cerevisiae x Saccharomyces kudriavzevii (strain VIN7)</name>
    <name type="common">Yeast</name>
    <dbReference type="NCBI Taxonomy" id="1095631"/>
    <lineage>
        <taxon>Eukaryota</taxon>
        <taxon>Fungi</taxon>
        <taxon>Dikarya</taxon>
        <taxon>Ascomycota</taxon>
        <taxon>Saccharomycotina</taxon>
        <taxon>Saccharomycetes</taxon>
        <taxon>Saccharomycetales</taxon>
        <taxon>Saccharomycetaceae</taxon>
        <taxon>Saccharomyces</taxon>
    </lineage>
</organism>
<keyword evidence="7" id="KW-0862">Zinc</keyword>
<evidence type="ECO:0000256" key="8">
    <source>
        <dbReference type="ARBA" id="ARBA00022990"/>
    </source>
</evidence>
<dbReference type="PANTHER" id="PTHR10615:SF219">
    <property type="entry name" value="HISTONE ACETYLTRANSFERASE KAT5"/>
    <property type="match status" value="1"/>
</dbReference>
<dbReference type="EC" id="2.3.1.48" evidence="3"/>
<sequence>MVLPHQVLFYLKQSEHVAPERQYTEIIHSFDIQGCRLFFFFGSFLSWKRMAGSVGQSLTATTQRLKGKKNGGKGKNKSSKKARKEMLYGILNEKNIKQIQFGVSKRFPTWYGSAVYFDPETKRLGCSESKSQLCSNFNDQYWLDTLFVCEYCFKYTDNRARFVAHAAVCPFQYRAPGKIKYKSPEYTIRRVKGSKYQLFCQCLCLFTKLFLDNKSMYFKVDHYEFYIVYENGSAKPMGFFSKDLVSYQQNNLACVLTFPPYQRRGLGLLLIEFSYKLSQLEGVISGPEVPLSPFGLIGYLKYWSQILCWHLIEGDLAHCDKVSLEDLSIVTGMRVSDIILTLKHLNCIGENNQIYLQSLSTWLKSHRTKGNWFKLQDEYLLIDD</sequence>
<dbReference type="PANTHER" id="PTHR10615">
    <property type="entry name" value="HISTONE ACETYLTRANSFERASE"/>
    <property type="match status" value="1"/>
</dbReference>
<dbReference type="Pfam" id="PF01853">
    <property type="entry name" value="MOZ_SAS"/>
    <property type="match status" value="1"/>
</dbReference>
<dbReference type="GO" id="GO:0008270">
    <property type="term" value="F:zinc ion binding"/>
    <property type="evidence" value="ECO:0007669"/>
    <property type="project" value="UniProtKB-KW"/>
</dbReference>
<comment type="similarity">
    <text evidence="2">Belongs to the MYST (SAS/MOZ) family.</text>
</comment>
<evidence type="ECO:0000256" key="9">
    <source>
        <dbReference type="ARBA" id="ARBA00023015"/>
    </source>
</evidence>
<dbReference type="HOGENOM" id="CLU_011815_0_2_1"/>
<keyword evidence="4" id="KW-0808">Transferase</keyword>
<evidence type="ECO:0000256" key="13">
    <source>
        <dbReference type="PIRSR" id="PIRSR602717-51"/>
    </source>
</evidence>
<comment type="subcellular location">
    <subcellularLocation>
        <location evidence="1">Nucleus</location>
    </subcellularLocation>
</comment>
<dbReference type="SUPFAM" id="SSF55729">
    <property type="entry name" value="Acyl-CoA N-acyltransferases (Nat)"/>
    <property type="match status" value="1"/>
</dbReference>
<dbReference type="OrthoDB" id="787137at2759"/>
<keyword evidence="8" id="KW-0007">Acetylation</keyword>
<dbReference type="GO" id="GO:0046972">
    <property type="term" value="F:histone H4K16 acetyltransferase activity"/>
    <property type="evidence" value="ECO:0007669"/>
    <property type="project" value="TreeGrafter"/>
</dbReference>
<dbReference type="GO" id="GO:0035267">
    <property type="term" value="C:NuA4 histone acetyltransferase complex"/>
    <property type="evidence" value="ECO:0007669"/>
    <property type="project" value="TreeGrafter"/>
</dbReference>
<dbReference type="InterPro" id="IPR036388">
    <property type="entry name" value="WH-like_DNA-bd_sf"/>
</dbReference>
<keyword evidence="5" id="KW-0479">Metal-binding</keyword>
<evidence type="ECO:0000256" key="7">
    <source>
        <dbReference type="ARBA" id="ARBA00022833"/>
    </source>
</evidence>
<dbReference type="PROSITE" id="PS51726">
    <property type="entry name" value="MYST_HAT"/>
    <property type="match status" value="1"/>
</dbReference>
<keyword evidence="9" id="KW-0805">Transcription regulation</keyword>
<proteinExistence type="inferred from homology"/>
<name>H0GZD6_SACCK</name>
<keyword evidence="11" id="KW-0539">Nucleus</keyword>
<evidence type="ECO:0000256" key="4">
    <source>
        <dbReference type="ARBA" id="ARBA00022679"/>
    </source>
</evidence>
<evidence type="ECO:0000256" key="2">
    <source>
        <dbReference type="ARBA" id="ARBA00010107"/>
    </source>
</evidence>
<feature type="active site" description="Proton donor/acceptor" evidence="13">
    <location>
        <position position="288"/>
    </location>
</feature>
<evidence type="ECO:0000256" key="12">
    <source>
        <dbReference type="ARBA" id="ARBA00023315"/>
    </source>
</evidence>
<keyword evidence="6" id="KW-0863">Zinc-finger</keyword>
<evidence type="ECO:0000256" key="3">
    <source>
        <dbReference type="ARBA" id="ARBA00013184"/>
    </source>
</evidence>
<evidence type="ECO:0000313" key="16">
    <source>
        <dbReference type="Proteomes" id="UP000009009"/>
    </source>
</evidence>
<evidence type="ECO:0000256" key="1">
    <source>
        <dbReference type="ARBA" id="ARBA00004123"/>
    </source>
</evidence>
<dbReference type="InterPro" id="IPR002717">
    <property type="entry name" value="HAT_MYST-type"/>
</dbReference>
<dbReference type="Proteomes" id="UP000009009">
    <property type="component" value="Unassembled WGS sequence"/>
</dbReference>
<keyword evidence="16" id="KW-1185">Reference proteome</keyword>
<dbReference type="InterPro" id="IPR050603">
    <property type="entry name" value="MYST_HAT"/>
</dbReference>
<evidence type="ECO:0000256" key="10">
    <source>
        <dbReference type="ARBA" id="ARBA00023163"/>
    </source>
</evidence>
<evidence type="ECO:0000259" key="14">
    <source>
        <dbReference type="PROSITE" id="PS51726"/>
    </source>
</evidence>
<dbReference type="GO" id="GO:0005634">
    <property type="term" value="C:nucleus"/>
    <property type="evidence" value="ECO:0007669"/>
    <property type="project" value="UniProtKB-SubCell"/>
</dbReference>
<dbReference type="FunFam" id="3.40.630.30:FF:000067">
    <property type="entry name" value="Histone acetyltransferase"/>
    <property type="match status" value="1"/>
</dbReference>
<dbReference type="Gene3D" id="3.30.60.60">
    <property type="entry name" value="N-acetyl transferase-like"/>
    <property type="match status" value="1"/>
</dbReference>
<dbReference type="Gene3D" id="1.10.10.10">
    <property type="entry name" value="Winged helix-like DNA-binding domain superfamily/Winged helix DNA-binding domain"/>
    <property type="match status" value="1"/>
</dbReference>
<dbReference type="Gene3D" id="3.40.630.30">
    <property type="match status" value="1"/>
</dbReference>
<gene>
    <name evidence="15" type="ORF">VIN7_9186</name>
</gene>
<protein>
    <recommendedName>
        <fullName evidence="3">histone acetyltransferase</fullName>
        <ecNumber evidence="3">2.3.1.48</ecNumber>
    </recommendedName>
</protein>
<dbReference type="EMBL" id="AGVY01000330">
    <property type="protein sequence ID" value="EHN00847.1"/>
    <property type="molecule type" value="Genomic_DNA"/>
</dbReference>
<evidence type="ECO:0000256" key="6">
    <source>
        <dbReference type="ARBA" id="ARBA00022771"/>
    </source>
</evidence>
<keyword evidence="12" id="KW-0012">Acyltransferase</keyword>
<evidence type="ECO:0000256" key="11">
    <source>
        <dbReference type="ARBA" id="ARBA00023242"/>
    </source>
</evidence>
<dbReference type="FunFam" id="1.10.10.10:FF:000751">
    <property type="entry name" value="Histone acetyltransferase"/>
    <property type="match status" value="1"/>
</dbReference>
<dbReference type="AlphaFoldDB" id="H0GZD6"/>
<dbReference type="InterPro" id="IPR016181">
    <property type="entry name" value="Acyl_CoA_acyltransferase"/>
</dbReference>
<feature type="domain" description="MYST-type HAT" evidence="14">
    <location>
        <begin position="91"/>
        <end position="384"/>
    </location>
</feature>
<reference evidence="15 16" key="1">
    <citation type="journal article" date="2012" name="FEMS Yeast Res.">
        <title>The genome sequence of the wine yeast VIN7 reveals an allotriploid hybrid genome with Saccharomyces cerevisiae and Saccharomyces kudriavzevii origins.</title>
        <authorList>
            <person name="Borneman A.R."/>
            <person name="Desany B.A."/>
            <person name="Riches D."/>
            <person name="Affourtit J.P."/>
            <person name="Forgan A.H."/>
            <person name="Pretorius I.S."/>
            <person name="Egholm M."/>
            <person name="Chambers P.J."/>
        </authorList>
    </citation>
    <scope>NUCLEOTIDE SEQUENCE [LARGE SCALE GENOMIC DNA]</scope>
    <source>
        <strain evidence="15 16">VIN7</strain>
    </source>
</reference>
<comment type="caution">
    <text evidence="15">The sequence shown here is derived from an EMBL/GenBank/DDBJ whole genome shotgun (WGS) entry which is preliminary data.</text>
</comment>
<evidence type="ECO:0000256" key="5">
    <source>
        <dbReference type="ARBA" id="ARBA00022723"/>
    </source>
</evidence>
<accession>H0GZD6</accession>
<dbReference type="PhylomeDB" id="H0GZD6"/>
<dbReference type="GO" id="GO:0006355">
    <property type="term" value="P:regulation of DNA-templated transcription"/>
    <property type="evidence" value="ECO:0007669"/>
    <property type="project" value="InterPro"/>
</dbReference>
<evidence type="ECO:0000313" key="15">
    <source>
        <dbReference type="EMBL" id="EHN00847.1"/>
    </source>
</evidence>
<keyword evidence="10" id="KW-0804">Transcription</keyword>